<reference evidence="2 3" key="1">
    <citation type="submission" date="2023-12" db="EMBL/GenBank/DDBJ databases">
        <title>Whole-genome sequencing of halo(alkali)philic microorganisms from hypersaline lakes.</title>
        <authorList>
            <person name="Sorokin D.Y."/>
            <person name="Merkel A.Y."/>
            <person name="Messina E."/>
            <person name="Yakimov M."/>
        </authorList>
    </citation>
    <scope>NUCLEOTIDE SEQUENCE [LARGE SCALE GENOMIC DNA]</scope>
    <source>
        <strain evidence="2 3">AB-CW1</strain>
    </source>
</reference>
<dbReference type="PROSITE" id="PS00409">
    <property type="entry name" value="PROKAR_NTER_METHYL"/>
    <property type="match status" value="1"/>
</dbReference>
<dbReference type="RefSeq" id="WP_346050176.1">
    <property type="nucleotide sequence ID" value="NZ_JAYGII010000003.1"/>
</dbReference>
<dbReference type="Pfam" id="PF16074">
    <property type="entry name" value="PilW"/>
    <property type="match status" value="1"/>
</dbReference>
<feature type="transmembrane region" description="Helical" evidence="1">
    <location>
        <begin position="21"/>
        <end position="42"/>
    </location>
</feature>
<evidence type="ECO:0000313" key="3">
    <source>
        <dbReference type="Proteomes" id="UP001302316"/>
    </source>
</evidence>
<protein>
    <submittedName>
        <fullName evidence="2">PilW family protein</fullName>
    </submittedName>
</protein>
<evidence type="ECO:0000256" key="1">
    <source>
        <dbReference type="SAM" id="Phobius"/>
    </source>
</evidence>
<keyword evidence="1" id="KW-0472">Membrane</keyword>
<evidence type="ECO:0000313" key="2">
    <source>
        <dbReference type="EMBL" id="MEA5444698.1"/>
    </source>
</evidence>
<gene>
    <name evidence="2" type="ORF">VCB98_02575</name>
</gene>
<dbReference type="Proteomes" id="UP001302316">
    <property type="component" value="Unassembled WGS sequence"/>
</dbReference>
<dbReference type="EMBL" id="JAYGII010000003">
    <property type="protein sequence ID" value="MEA5444698.1"/>
    <property type="molecule type" value="Genomic_DNA"/>
</dbReference>
<dbReference type="NCBIfam" id="TIGR02532">
    <property type="entry name" value="IV_pilin_GFxxxE"/>
    <property type="match status" value="1"/>
</dbReference>
<keyword evidence="1" id="KW-0812">Transmembrane</keyword>
<organism evidence="2 3">
    <name type="scientific">Natronospira elongata</name>
    <dbReference type="NCBI Taxonomy" id="3110268"/>
    <lineage>
        <taxon>Bacteria</taxon>
        <taxon>Pseudomonadati</taxon>
        <taxon>Pseudomonadota</taxon>
        <taxon>Gammaproteobacteria</taxon>
        <taxon>Natronospirales</taxon>
        <taxon>Natronospiraceae</taxon>
        <taxon>Natronospira</taxon>
    </lineage>
</organism>
<accession>A0AAP6JDE8</accession>
<name>A0AAP6JDE8_9GAMM</name>
<dbReference type="Pfam" id="PF07963">
    <property type="entry name" value="N_methyl"/>
    <property type="match status" value="1"/>
</dbReference>
<dbReference type="InterPro" id="IPR032092">
    <property type="entry name" value="PilW"/>
</dbReference>
<proteinExistence type="predicted"/>
<keyword evidence="1" id="KW-1133">Transmembrane helix</keyword>
<sequence length="388" mass="42563">MRRNSRAIKPRTLRSQAGLTLVELMIAVAIGTILMIGVIQLFSGMRGAYTLNESMSRVQESGRFAIDYMTSDLRMAGHMGCMSNPERIDFYSHIDGEDDFFTRFMQGIEGFEAVGTGPGDNLPITALTPETPNDGDQWSPALPSVLAGQVVEGSDVLVVRYMSNDGVDLVPPVTNGSQWHTDGGGVFPKGTMLLTTDCAGRAFLFRRNNNCGSCDSGGNSNIQPGGSIPGRFRNMGEEGEVARAMQAAYFIGVPASTGVPTLMRQVFADELDDDDDADDDELGVRAVELVPGVESMQVLYGIDTTGTRDASGSFNVNRYVTADEVTDWGSVRAVRISLLVRSEENLREIDEPIRDFSLQRTNVNVDIQDEFDRRNRRTFSTTIRLRNR</sequence>
<dbReference type="InterPro" id="IPR012902">
    <property type="entry name" value="N_methyl_site"/>
</dbReference>
<dbReference type="GO" id="GO:0043683">
    <property type="term" value="P:type IV pilus assembly"/>
    <property type="evidence" value="ECO:0007669"/>
    <property type="project" value="InterPro"/>
</dbReference>
<dbReference type="AlphaFoldDB" id="A0AAP6JDE8"/>
<keyword evidence="3" id="KW-1185">Reference proteome</keyword>
<comment type="caution">
    <text evidence="2">The sequence shown here is derived from an EMBL/GenBank/DDBJ whole genome shotgun (WGS) entry which is preliminary data.</text>
</comment>